<organism evidence="17 18">
    <name type="scientific">Candidatus Corynebacterium faecigallinarum</name>
    <dbReference type="NCBI Taxonomy" id="2838528"/>
    <lineage>
        <taxon>Bacteria</taxon>
        <taxon>Bacillati</taxon>
        <taxon>Actinomycetota</taxon>
        <taxon>Actinomycetes</taxon>
        <taxon>Mycobacteriales</taxon>
        <taxon>Corynebacteriaceae</taxon>
        <taxon>Corynebacterium</taxon>
    </lineage>
</organism>
<dbReference type="InterPro" id="IPR014017">
    <property type="entry name" value="DNA_helicase_UvrD-like_C"/>
</dbReference>
<feature type="compositionally biased region" description="Acidic residues" evidence="14">
    <location>
        <begin position="29"/>
        <end position="46"/>
    </location>
</feature>
<keyword evidence="7" id="KW-0238">DNA-binding</keyword>
<dbReference type="PANTHER" id="PTHR11070:SF2">
    <property type="entry name" value="ATP-DEPENDENT DNA HELICASE SRS2"/>
    <property type="match status" value="1"/>
</dbReference>
<dbReference type="CDD" id="cd18807">
    <property type="entry name" value="SF1_C_UvrD"/>
    <property type="match status" value="2"/>
</dbReference>
<keyword evidence="3" id="KW-0227">DNA damage</keyword>
<feature type="binding site" evidence="13">
    <location>
        <begin position="147"/>
        <end position="154"/>
    </location>
    <ligand>
        <name>ATP</name>
        <dbReference type="ChEBI" id="CHEBI:30616"/>
    </ligand>
</feature>
<comment type="catalytic activity">
    <reaction evidence="10">
        <text>Couples ATP hydrolysis with the unwinding of duplex DNA by translocating in the 3'-5' direction.</text>
        <dbReference type="EC" id="5.6.2.4"/>
    </reaction>
</comment>
<comment type="similarity">
    <text evidence="1">Belongs to the helicase family. UvrD subfamily.</text>
</comment>
<dbReference type="InterPro" id="IPR013986">
    <property type="entry name" value="DExx_box_DNA_helicase_dom_sf"/>
</dbReference>
<comment type="catalytic activity">
    <reaction evidence="12">
        <text>ATP + H2O = ADP + phosphate + H(+)</text>
        <dbReference type="Rhea" id="RHEA:13065"/>
        <dbReference type="ChEBI" id="CHEBI:15377"/>
        <dbReference type="ChEBI" id="CHEBI:15378"/>
        <dbReference type="ChEBI" id="CHEBI:30616"/>
        <dbReference type="ChEBI" id="CHEBI:43474"/>
        <dbReference type="ChEBI" id="CHEBI:456216"/>
        <dbReference type="EC" id="5.6.2.4"/>
    </reaction>
</comment>
<dbReference type="PROSITE" id="PS51217">
    <property type="entry name" value="UVRD_HELICASE_CTER"/>
    <property type="match status" value="1"/>
</dbReference>
<feature type="region of interest" description="Disordered" evidence="14">
    <location>
        <begin position="883"/>
        <end position="931"/>
    </location>
</feature>
<dbReference type="GO" id="GO:0000725">
    <property type="term" value="P:recombinational repair"/>
    <property type="evidence" value="ECO:0007669"/>
    <property type="project" value="TreeGrafter"/>
</dbReference>
<evidence type="ECO:0000256" key="1">
    <source>
        <dbReference type="ARBA" id="ARBA00009922"/>
    </source>
</evidence>
<feature type="compositionally biased region" description="Low complexity" evidence="14">
    <location>
        <begin position="913"/>
        <end position="924"/>
    </location>
</feature>
<keyword evidence="8" id="KW-0234">DNA repair</keyword>
<dbReference type="Pfam" id="PF13361">
    <property type="entry name" value="UvrD_C"/>
    <property type="match status" value="1"/>
</dbReference>
<evidence type="ECO:0000313" key="18">
    <source>
        <dbReference type="Proteomes" id="UP000823858"/>
    </source>
</evidence>
<evidence type="ECO:0000256" key="6">
    <source>
        <dbReference type="ARBA" id="ARBA00022840"/>
    </source>
</evidence>
<dbReference type="InterPro" id="IPR000212">
    <property type="entry name" value="DNA_helicase_UvrD/REP"/>
</dbReference>
<feature type="region of interest" description="Disordered" evidence="14">
    <location>
        <begin position="1"/>
        <end position="113"/>
    </location>
</feature>
<feature type="domain" description="UvrD-like helicase C-terminal" evidence="16">
    <location>
        <begin position="417"/>
        <end position="772"/>
    </location>
</feature>
<proteinExistence type="inferred from homology"/>
<dbReference type="GO" id="GO:0016787">
    <property type="term" value="F:hydrolase activity"/>
    <property type="evidence" value="ECO:0007669"/>
    <property type="project" value="UniProtKB-UniRule"/>
</dbReference>
<evidence type="ECO:0000259" key="15">
    <source>
        <dbReference type="PROSITE" id="PS51198"/>
    </source>
</evidence>
<keyword evidence="6 13" id="KW-0067">ATP-binding</keyword>
<reference evidence="17" key="1">
    <citation type="journal article" date="2021" name="PeerJ">
        <title>Extensive microbial diversity within the chicken gut microbiome revealed by metagenomics and culture.</title>
        <authorList>
            <person name="Gilroy R."/>
            <person name="Ravi A."/>
            <person name="Getino M."/>
            <person name="Pursley I."/>
            <person name="Horton D.L."/>
            <person name="Alikhan N.F."/>
            <person name="Baker D."/>
            <person name="Gharbi K."/>
            <person name="Hall N."/>
            <person name="Watson M."/>
            <person name="Adriaenssens E.M."/>
            <person name="Foster-Nyarko E."/>
            <person name="Jarju S."/>
            <person name="Secka A."/>
            <person name="Antonio M."/>
            <person name="Oren A."/>
            <person name="Chaudhuri R.R."/>
            <person name="La Ragione R."/>
            <person name="Hildebrand F."/>
            <person name="Pallen M.J."/>
        </authorList>
    </citation>
    <scope>NUCLEOTIDE SEQUENCE</scope>
    <source>
        <strain evidence="17">ChiHjej13B12-4958</strain>
    </source>
</reference>
<dbReference type="PROSITE" id="PS51198">
    <property type="entry name" value="UVRD_HELICASE_ATP_BIND"/>
    <property type="match status" value="1"/>
</dbReference>
<dbReference type="EMBL" id="DWVP01000014">
    <property type="protein sequence ID" value="HJC85026.1"/>
    <property type="molecule type" value="Genomic_DNA"/>
</dbReference>
<dbReference type="Pfam" id="PF21196">
    <property type="entry name" value="PcrA_UvrD_tudor"/>
    <property type="match status" value="1"/>
</dbReference>
<accession>A0A9D2QEK5</accession>
<dbReference type="GO" id="GO:0033202">
    <property type="term" value="C:DNA helicase complex"/>
    <property type="evidence" value="ECO:0007669"/>
    <property type="project" value="TreeGrafter"/>
</dbReference>
<evidence type="ECO:0000259" key="16">
    <source>
        <dbReference type="PROSITE" id="PS51217"/>
    </source>
</evidence>
<evidence type="ECO:0000256" key="10">
    <source>
        <dbReference type="ARBA" id="ARBA00034617"/>
    </source>
</evidence>
<dbReference type="InterPro" id="IPR027417">
    <property type="entry name" value="P-loop_NTPase"/>
</dbReference>
<dbReference type="Proteomes" id="UP000823858">
    <property type="component" value="Unassembled WGS sequence"/>
</dbReference>
<dbReference type="GO" id="GO:0005829">
    <property type="term" value="C:cytosol"/>
    <property type="evidence" value="ECO:0007669"/>
    <property type="project" value="TreeGrafter"/>
</dbReference>
<dbReference type="PANTHER" id="PTHR11070">
    <property type="entry name" value="UVRD / RECB / PCRA DNA HELICASE FAMILY MEMBER"/>
    <property type="match status" value="1"/>
</dbReference>
<dbReference type="AlphaFoldDB" id="A0A9D2QEK5"/>
<feature type="compositionally biased region" description="Gly residues" evidence="14">
    <location>
        <begin position="883"/>
        <end position="896"/>
    </location>
</feature>
<evidence type="ECO:0000256" key="4">
    <source>
        <dbReference type="ARBA" id="ARBA00022801"/>
    </source>
</evidence>
<dbReference type="EC" id="5.6.2.4" evidence="11"/>
<dbReference type="GO" id="GO:0003677">
    <property type="term" value="F:DNA binding"/>
    <property type="evidence" value="ECO:0007669"/>
    <property type="project" value="UniProtKB-KW"/>
</dbReference>
<evidence type="ECO:0000256" key="9">
    <source>
        <dbReference type="ARBA" id="ARBA00023235"/>
    </source>
</evidence>
<evidence type="ECO:0000256" key="2">
    <source>
        <dbReference type="ARBA" id="ARBA00022741"/>
    </source>
</evidence>
<protein>
    <recommendedName>
        <fullName evidence="11">DNA 3'-5' helicase</fullName>
        <ecNumber evidence="11">5.6.2.4</ecNumber>
    </recommendedName>
</protein>
<sequence length="986" mass="105443">MSQKPTQRPTRIDQESTFTVSTVTHDEIPFPEEPFEPPPEEDDLPPEDVAGVLAEMSSSAPHLAPLPDAPMSDASPFRVRSSVQVGAEAVSGQDAPAGQNAASGQDAAGPVPGRVMSAQTRDQLLEGLNPAQQEAVRHTGSPLLIVAGAGSGKTSVLTRRIAWLLAGGVAPWQVLAITFTNKAAAEMRERIADLVGPVAERMWVSTFHSVCVRILRANAALVDGLNSNFTIYDSDDMKRLVTMILRERSLDSKEFAPRAVLSVISNWKNELQDPAEALTEAQQDGNRHRETIAKIYHDYQVRLRQANAVDFDDLIGEVVGLLRANPGVADHYRRRFRHILVDEYQDTNHAQYVLVSTLVGDADTAGPEGPAELCVVGDADQSIYAFRGATVRNIEEFERDYPHAHTILLEQNYRSTQNILSAANAVISRNSGRRDKNLWTDTGEGALIGGYVADNEHDEARFIAQTIDELVDRGEAEYGDIAVMYRTNNSSRVVEDILVRSGLPYKVVGGTRFYERKEVRDIVAYLKALDNPEDTMALRRIINTPRRGIGDRALSQVTVHAENTGVSFAQGLVAAARDEVPGLSSRGRNAIAGFLEMMDGLRSQTAEALMRTSDGESLGIPDVGAVVRTVLDVTGYTAELEKSNDPQDGSRLDNLNELVSVGHEFSQEAANQAAYEAMPSQAGGTASGAADNADTVDTVDAVDAADSAGPGGLESSATDADTAADAVLAEGEPEPGSLQAFLERVSLVADADQIPAEEQDLVTLMTLHTAKGLEFPVVFLVGWEDGQFPHMRALGDPTELSEERRLAYVGITRARKRLYLSRAMIRSNWGTPQNNPPSRFLAEIPAELIDWIREEPAPAWSGGSSWGSSSGSYADGTSFGGSWGSGSSGSHGGSTGSAGRSGSFGSGSGAGSRSGSRPGSRSSGALRSNAPALELEVGDRVNHDKYGLGTVTSVDGKGVRATAVIDFGSNGTVRLMLIGGVPMEKL</sequence>
<keyword evidence="4 13" id="KW-0378">Hydrolase</keyword>
<evidence type="ECO:0000256" key="3">
    <source>
        <dbReference type="ARBA" id="ARBA00022763"/>
    </source>
</evidence>
<evidence type="ECO:0000256" key="11">
    <source>
        <dbReference type="ARBA" id="ARBA00034808"/>
    </source>
</evidence>
<evidence type="ECO:0000256" key="13">
    <source>
        <dbReference type="PROSITE-ProRule" id="PRU00560"/>
    </source>
</evidence>
<feature type="domain" description="UvrD-like helicase ATP-binding" evidence="15">
    <location>
        <begin position="126"/>
        <end position="416"/>
    </location>
</feature>
<name>A0A9D2QEK5_9CORY</name>
<evidence type="ECO:0000256" key="8">
    <source>
        <dbReference type="ARBA" id="ARBA00023204"/>
    </source>
</evidence>
<dbReference type="Pfam" id="PF00580">
    <property type="entry name" value="UvrD-helicase"/>
    <property type="match status" value="1"/>
</dbReference>
<gene>
    <name evidence="17" type="ORF">H9751_05700</name>
</gene>
<keyword evidence="9" id="KW-0413">Isomerase</keyword>
<reference evidence="17" key="2">
    <citation type="submission" date="2021-04" db="EMBL/GenBank/DDBJ databases">
        <authorList>
            <person name="Gilroy R."/>
        </authorList>
    </citation>
    <scope>NUCLEOTIDE SEQUENCE</scope>
    <source>
        <strain evidence="17">ChiHjej13B12-4958</strain>
    </source>
</reference>
<evidence type="ECO:0000256" key="5">
    <source>
        <dbReference type="ARBA" id="ARBA00022806"/>
    </source>
</evidence>
<dbReference type="GO" id="GO:0043138">
    <property type="term" value="F:3'-5' DNA helicase activity"/>
    <property type="evidence" value="ECO:0007669"/>
    <property type="project" value="UniProtKB-EC"/>
</dbReference>
<dbReference type="Gene3D" id="3.40.50.300">
    <property type="entry name" value="P-loop containing nucleotide triphosphate hydrolases"/>
    <property type="match status" value="3"/>
</dbReference>
<dbReference type="CDD" id="cd17932">
    <property type="entry name" value="DEXQc_UvrD"/>
    <property type="match status" value="1"/>
</dbReference>
<dbReference type="SUPFAM" id="SSF52540">
    <property type="entry name" value="P-loop containing nucleoside triphosphate hydrolases"/>
    <property type="match status" value="1"/>
</dbReference>
<dbReference type="Gene3D" id="1.10.486.10">
    <property type="entry name" value="PCRA, domain 4"/>
    <property type="match status" value="2"/>
</dbReference>
<dbReference type="Gene3D" id="1.10.10.160">
    <property type="match status" value="1"/>
</dbReference>
<evidence type="ECO:0000256" key="7">
    <source>
        <dbReference type="ARBA" id="ARBA00023125"/>
    </source>
</evidence>
<evidence type="ECO:0000256" key="12">
    <source>
        <dbReference type="ARBA" id="ARBA00048988"/>
    </source>
</evidence>
<feature type="compositionally biased region" description="Gly residues" evidence="14">
    <location>
        <begin position="902"/>
        <end position="912"/>
    </location>
</feature>
<dbReference type="GO" id="GO:0005524">
    <property type="term" value="F:ATP binding"/>
    <property type="evidence" value="ECO:0007669"/>
    <property type="project" value="UniProtKB-UniRule"/>
</dbReference>
<evidence type="ECO:0000313" key="17">
    <source>
        <dbReference type="EMBL" id="HJC85026.1"/>
    </source>
</evidence>
<keyword evidence="2 13" id="KW-0547">Nucleotide-binding</keyword>
<comment type="caution">
    <text evidence="17">The sequence shown here is derived from an EMBL/GenBank/DDBJ whole genome shotgun (WGS) entry which is preliminary data.</text>
</comment>
<keyword evidence="5 13" id="KW-0347">Helicase</keyword>
<dbReference type="InterPro" id="IPR014016">
    <property type="entry name" value="UvrD-like_ATP-bd"/>
</dbReference>
<evidence type="ECO:0000256" key="14">
    <source>
        <dbReference type="SAM" id="MobiDB-lite"/>
    </source>
</evidence>
<dbReference type="GO" id="GO:0009314">
    <property type="term" value="P:response to radiation"/>
    <property type="evidence" value="ECO:0007669"/>
    <property type="project" value="UniProtKB-ARBA"/>
</dbReference>
<feature type="compositionally biased region" description="Polar residues" evidence="14">
    <location>
        <begin position="1"/>
        <end position="23"/>
    </location>
</feature>
<dbReference type="FunFam" id="1.10.10.160:FF:000001">
    <property type="entry name" value="ATP-dependent DNA helicase"/>
    <property type="match status" value="1"/>
</dbReference>